<dbReference type="AlphaFoldDB" id="W2TJ04"/>
<name>W2TJ04_NECAM</name>
<keyword evidence="3" id="KW-1185">Reference proteome</keyword>
<evidence type="ECO:0008006" key="4">
    <source>
        <dbReference type="Google" id="ProtNLM"/>
    </source>
</evidence>
<evidence type="ECO:0000256" key="1">
    <source>
        <dbReference type="SAM" id="SignalP"/>
    </source>
</evidence>
<sequence>MKLWLLLVATLQVSTVFGCFPTNERQVQFGAQTVQFQQPPPVPQEVRLHVNLMVVHVVGQMFHHLMINLIGTSVMDR</sequence>
<feature type="chain" id="PRO_5004826650" description="Secreted protein" evidence="1">
    <location>
        <begin position="19"/>
        <end position="77"/>
    </location>
</feature>
<evidence type="ECO:0000313" key="3">
    <source>
        <dbReference type="Proteomes" id="UP000053676"/>
    </source>
</evidence>
<accession>W2TJ04</accession>
<evidence type="ECO:0000313" key="2">
    <source>
        <dbReference type="EMBL" id="ETN81007.1"/>
    </source>
</evidence>
<organism evidence="2 3">
    <name type="scientific">Necator americanus</name>
    <name type="common">Human hookworm</name>
    <dbReference type="NCBI Taxonomy" id="51031"/>
    <lineage>
        <taxon>Eukaryota</taxon>
        <taxon>Metazoa</taxon>
        <taxon>Ecdysozoa</taxon>
        <taxon>Nematoda</taxon>
        <taxon>Chromadorea</taxon>
        <taxon>Rhabditida</taxon>
        <taxon>Rhabditina</taxon>
        <taxon>Rhabditomorpha</taxon>
        <taxon>Strongyloidea</taxon>
        <taxon>Ancylostomatidae</taxon>
        <taxon>Bunostominae</taxon>
        <taxon>Necator</taxon>
    </lineage>
</organism>
<proteinExistence type="predicted"/>
<gene>
    <name evidence="2" type="ORF">NECAME_08809</name>
</gene>
<protein>
    <recommendedName>
        <fullName evidence="4">Secreted protein</fullName>
    </recommendedName>
</protein>
<dbReference type="EMBL" id="KI658882">
    <property type="protein sequence ID" value="ETN81007.1"/>
    <property type="molecule type" value="Genomic_DNA"/>
</dbReference>
<feature type="signal peptide" evidence="1">
    <location>
        <begin position="1"/>
        <end position="18"/>
    </location>
</feature>
<keyword evidence="1" id="KW-0732">Signal</keyword>
<dbReference type="Proteomes" id="UP000053676">
    <property type="component" value="Unassembled WGS sequence"/>
</dbReference>
<dbReference type="PROSITE" id="PS51257">
    <property type="entry name" value="PROKAR_LIPOPROTEIN"/>
    <property type="match status" value="1"/>
</dbReference>
<dbReference type="KEGG" id="nai:NECAME_08809"/>
<reference evidence="3" key="1">
    <citation type="journal article" date="2014" name="Nat. Genet.">
        <title>Genome of the human hookworm Necator americanus.</title>
        <authorList>
            <person name="Tang Y.T."/>
            <person name="Gao X."/>
            <person name="Rosa B.A."/>
            <person name="Abubucker S."/>
            <person name="Hallsworth-Pepin K."/>
            <person name="Martin J."/>
            <person name="Tyagi R."/>
            <person name="Heizer E."/>
            <person name="Zhang X."/>
            <person name="Bhonagiri-Palsikar V."/>
            <person name="Minx P."/>
            <person name="Warren W.C."/>
            <person name="Wang Q."/>
            <person name="Zhan B."/>
            <person name="Hotez P.J."/>
            <person name="Sternberg P.W."/>
            <person name="Dougall A."/>
            <person name="Gaze S.T."/>
            <person name="Mulvenna J."/>
            <person name="Sotillo J."/>
            <person name="Ranganathan S."/>
            <person name="Rabelo E.M."/>
            <person name="Wilson R.K."/>
            <person name="Felgner P.L."/>
            <person name="Bethony J."/>
            <person name="Hawdon J.M."/>
            <person name="Gasser R.B."/>
            <person name="Loukas A."/>
            <person name="Mitreva M."/>
        </authorList>
    </citation>
    <scope>NUCLEOTIDE SEQUENCE [LARGE SCALE GENOMIC DNA]</scope>
</reference>